<dbReference type="OrthoDB" id="1374164at2"/>
<dbReference type="Proteomes" id="UP000295479">
    <property type="component" value="Unassembled WGS sequence"/>
</dbReference>
<sequence>MNSNKHVVYDSRNSFARFLKYEFRNSFDFDSYRKFDSFENEIDNYSTILFVIYSEEDLDYFMKIYKKGVKILACTFNYELFCKIQSIYEIPVFDISKLKSEVRLELNPHLV</sequence>
<proteinExistence type="predicted"/>
<reference evidence="1 2" key="1">
    <citation type="submission" date="2019-03" db="EMBL/GenBank/DDBJ databases">
        <title>Flavobacterium AR-3-4 sp. nov. isolated from arctic soil.</title>
        <authorList>
            <person name="Chaudhary D.K."/>
        </authorList>
    </citation>
    <scope>NUCLEOTIDE SEQUENCE [LARGE SCALE GENOMIC DNA]</scope>
    <source>
        <strain evidence="1 2">AR-3-4</strain>
    </source>
</reference>
<evidence type="ECO:0000313" key="2">
    <source>
        <dbReference type="Proteomes" id="UP000295479"/>
    </source>
</evidence>
<gene>
    <name evidence="1" type="ORF">E0F76_04715</name>
</gene>
<protein>
    <submittedName>
        <fullName evidence="1">Uncharacterized protein</fullName>
    </submittedName>
</protein>
<name>A0A4R5CJE4_9FLAO</name>
<comment type="caution">
    <text evidence="1">The sequence shown here is derived from an EMBL/GenBank/DDBJ whole genome shotgun (WGS) entry which is preliminary data.</text>
</comment>
<accession>A0A4R5CJE4</accession>
<evidence type="ECO:0000313" key="1">
    <source>
        <dbReference type="EMBL" id="TDD98443.1"/>
    </source>
</evidence>
<dbReference type="RefSeq" id="WP_132002093.1">
    <property type="nucleotide sequence ID" value="NZ_SMFK01000002.1"/>
</dbReference>
<dbReference type="EMBL" id="SMFK01000002">
    <property type="protein sequence ID" value="TDD98443.1"/>
    <property type="molecule type" value="Genomic_DNA"/>
</dbReference>
<keyword evidence="2" id="KW-1185">Reference proteome</keyword>
<organism evidence="1 2">
    <name type="scientific">Flavobacterium cellulosilyticum</name>
    <dbReference type="NCBI Taxonomy" id="2541731"/>
    <lineage>
        <taxon>Bacteria</taxon>
        <taxon>Pseudomonadati</taxon>
        <taxon>Bacteroidota</taxon>
        <taxon>Flavobacteriia</taxon>
        <taxon>Flavobacteriales</taxon>
        <taxon>Flavobacteriaceae</taxon>
        <taxon>Flavobacterium</taxon>
    </lineage>
</organism>
<dbReference type="AlphaFoldDB" id="A0A4R5CJE4"/>